<feature type="domain" description="Cytochrome oxidase subunit II transmembrane region profile" evidence="19">
    <location>
        <begin position="22"/>
        <end position="117"/>
    </location>
</feature>
<evidence type="ECO:0000313" key="21">
    <source>
        <dbReference type="Proteomes" id="UP001331561"/>
    </source>
</evidence>
<dbReference type="PANTHER" id="PTHR22888:SF9">
    <property type="entry name" value="CYTOCHROME C OXIDASE SUBUNIT 2"/>
    <property type="match status" value="1"/>
</dbReference>
<comment type="subcellular location">
    <subcellularLocation>
        <location evidence="14">Cell membrane</location>
        <topology evidence="14">Multi-pass membrane protein</topology>
    </subcellularLocation>
    <subcellularLocation>
        <location evidence="1">Membrane</location>
        <topology evidence="1">Multi-pass membrane protein</topology>
    </subcellularLocation>
</comment>
<protein>
    <recommendedName>
        <fullName evidence="15">Cytochrome c oxidase subunit 2</fullName>
        <ecNumber evidence="15">7.1.1.9</ecNumber>
    </recommendedName>
</protein>
<evidence type="ECO:0000256" key="12">
    <source>
        <dbReference type="ARBA" id="ARBA00024688"/>
    </source>
</evidence>
<evidence type="ECO:0000259" key="19">
    <source>
        <dbReference type="PROSITE" id="PS50999"/>
    </source>
</evidence>
<keyword evidence="4 14" id="KW-0679">Respiratory chain</keyword>
<evidence type="ECO:0000256" key="4">
    <source>
        <dbReference type="ARBA" id="ARBA00022660"/>
    </source>
</evidence>
<dbReference type="InterPro" id="IPR011759">
    <property type="entry name" value="Cyt_c_oxidase_su2_TM_dom"/>
</dbReference>
<dbReference type="PROSITE" id="PS50999">
    <property type="entry name" value="COX2_TM"/>
    <property type="match status" value="1"/>
</dbReference>
<feature type="transmembrane region" description="Helical" evidence="16">
    <location>
        <begin position="89"/>
        <end position="107"/>
    </location>
</feature>
<reference evidence="20 21" key="1">
    <citation type="submission" date="2024-01" db="EMBL/GenBank/DDBJ databases">
        <title>Uliginosibacterium soil sp. nov.</title>
        <authorList>
            <person name="Lv Y."/>
        </authorList>
    </citation>
    <scope>NUCLEOTIDE SEQUENCE [LARGE SCALE GENOMIC DNA]</scope>
    <source>
        <strain evidence="20 21">H3</strain>
    </source>
</reference>
<dbReference type="PROSITE" id="PS00078">
    <property type="entry name" value="COX2"/>
    <property type="match status" value="1"/>
</dbReference>
<dbReference type="Gene3D" id="1.10.287.90">
    <property type="match status" value="1"/>
</dbReference>
<dbReference type="EMBL" id="JAYXHS010000001">
    <property type="protein sequence ID" value="MEC5385821.1"/>
    <property type="molecule type" value="Genomic_DNA"/>
</dbReference>
<feature type="transmembrane region" description="Helical" evidence="16">
    <location>
        <begin position="47"/>
        <end position="68"/>
    </location>
</feature>
<dbReference type="InterPro" id="IPR036257">
    <property type="entry name" value="Cyt_c_oxidase_su2_TM_sf"/>
</dbReference>
<evidence type="ECO:0000256" key="1">
    <source>
        <dbReference type="ARBA" id="ARBA00004141"/>
    </source>
</evidence>
<evidence type="ECO:0000256" key="2">
    <source>
        <dbReference type="ARBA" id="ARBA00007866"/>
    </source>
</evidence>
<evidence type="ECO:0000256" key="14">
    <source>
        <dbReference type="RuleBase" id="RU000456"/>
    </source>
</evidence>
<dbReference type="InterPro" id="IPR008972">
    <property type="entry name" value="Cupredoxin"/>
</dbReference>
<dbReference type="Pfam" id="PF00116">
    <property type="entry name" value="COX2"/>
    <property type="match status" value="1"/>
</dbReference>
<comment type="similarity">
    <text evidence="2 14">Belongs to the cytochrome c oxidase subunit 2 family.</text>
</comment>
<organism evidence="20 21">
    <name type="scientific">Uliginosibacterium silvisoli</name>
    <dbReference type="NCBI Taxonomy" id="3114758"/>
    <lineage>
        <taxon>Bacteria</taxon>
        <taxon>Pseudomonadati</taxon>
        <taxon>Pseudomonadota</taxon>
        <taxon>Betaproteobacteria</taxon>
        <taxon>Rhodocyclales</taxon>
        <taxon>Zoogloeaceae</taxon>
        <taxon>Uliginosibacterium</taxon>
    </lineage>
</organism>
<dbReference type="Proteomes" id="UP001331561">
    <property type="component" value="Unassembled WGS sequence"/>
</dbReference>
<dbReference type="InterPro" id="IPR001505">
    <property type="entry name" value="Copper_CuA"/>
</dbReference>
<evidence type="ECO:0000259" key="18">
    <source>
        <dbReference type="PROSITE" id="PS50857"/>
    </source>
</evidence>
<keyword evidence="17" id="KW-0732">Signal</keyword>
<dbReference type="RefSeq" id="WP_327598768.1">
    <property type="nucleotide sequence ID" value="NZ_JAYXHS010000001.1"/>
</dbReference>
<dbReference type="SUPFAM" id="SSF49503">
    <property type="entry name" value="Cupredoxins"/>
    <property type="match status" value="1"/>
</dbReference>
<dbReference type="PANTHER" id="PTHR22888">
    <property type="entry name" value="CYTOCHROME C OXIDASE, SUBUNIT II"/>
    <property type="match status" value="1"/>
</dbReference>
<evidence type="ECO:0000256" key="6">
    <source>
        <dbReference type="ARBA" id="ARBA00022723"/>
    </source>
</evidence>
<feature type="signal peptide" evidence="17">
    <location>
        <begin position="1"/>
        <end position="23"/>
    </location>
</feature>
<evidence type="ECO:0000256" key="11">
    <source>
        <dbReference type="ARBA" id="ARBA00023136"/>
    </source>
</evidence>
<dbReference type="Pfam" id="PF02790">
    <property type="entry name" value="COX2_TM"/>
    <property type="match status" value="1"/>
</dbReference>
<feature type="chain" id="PRO_5046433907" description="Cytochrome c oxidase subunit 2" evidence="17">
    <location>
        <begin position="24"/>
        <end position="292"/>
    </location>
</feature>
<keyword evidence="6 15" id="KW-0479">Metal-binding</keyword>
<comment type="function">
    <text evidence="12 15">Subunits I and II form the functional core of the enzyme complex. Electrons originating in cytochrome c are transferred via heme a and Cu(A) to the binuclear center formed by heme a3 and Cu(B).</text>
</comment>
<evidence type="ECO:0000256" key="16">
    <source>
        <dbReference type="SAM" id="Phobius"/>
    </source>
</evidence>
<dbReference type="PRINTS" id="PR01166">
    <property type="entry name" value="CYCOXIDASEII"/>
</dbReference>
<proteinExistence type="inferred from homology"/>
<dbReference type="NCBIfam" id="TIGR02866">
    <property type="entry name" value="CoxB"/>
    <property type="match status" value="1"/>
</dbReference>
<keyword evidence="21" id="KW-1185">Reference proteome</keyword>
<evidence type="ECO:0000256" key="10">
    <source>
        <dbReference type="ARBA" id="ARBA00023008"/>
    </source>
</evidence>
<comment type="caution">
    <text evidence="20">The sequence shown here is derived from an EMBL/GenBank/DDBJ whole genome shotgun (WGS) entry which is preliminary data.</text>
</comment>
<evidence type="ECO:0000256" key="3">
    <source>
        <dbReference type="ARBA" id="ARBA00022448"/>
    </source>
</evidence>
<dbReference type="InterPro" id="IPR002429">
    <property type="entry name" value="CcO_II-like_C"/>
</dbReference>
<dbReference type="InterPro" id="IPR014222">
    <property type="entry name" value="Cyt_c_oxidase_su2"/>
</dbReference>
<dbReference type="PROSITE" id="PS50857">
    <property type="entry name" value="COX2_CUA"/>
    <property type="match status" value="1"/>
</dbReference>
<keyword evidence="3 14" id="KW-0813">Transport</keyword>
<evidence type="ECO:0000256" key="7">
    <source>
        <dbReference type="ARBA" id="ARBA00022967"/>
    </source>
</evidence>
<evidence type="ECO:0000256" key="8">
    <source>
        <dbReference type="ARBA" id="ARBA00022982"/>
    </source>
</evidence>
<evidence type="ECO:0000313" key="20">
    <source>
        <dbReference type="EMBL" id="MEC5385821.1"/>
    </source>
</evidence>
<accession>A0ABU6K2R0</accession>
<comment type="catalytic activity">
    <reaction evidence="13 15">
        <text>4 Fe(II)-[cytochrome c] + O2 + 8 H(+)(in) = 4 Fe(III)-[cytochrome c] + 2 H2O + 4 H(+)(out)</text>
        <dbReference type="Rhea" id="RHEA:11436"/>
        <dbReference type="Rhea" id="RHEA-COMP:10350"/>
        <dbReference type="Rhea" id="RHEA-COMP:14399"/>
        <dbReference type="ChEBI" id="CHEBI:15377"/>
        <dbReference type="ChEBI" id="CHEBI:15378"/>
        <dbReference type="ChEBI" id="CHEBI:15379"/>
        <dbReference type="ChEBI" id="CHEBI:29033"/>
        <dbReference type="ChEBI" id="CHEBI:29034"/>
        <dbReference type="EC" id="7.1.1.9"/>
    </reaction>
</comment>
<dbReference type="EC" id="7.1.1.9" evidence="15"/>
<keyword evidence="8 14" id="KW-0249">Electron transport</keyword>
<evidence type="ECO:0000256" key="13">
    <source>
        <dbReference type="ARBA" id="ARBA00047816"/>
    </source>
</evidence>
<evidence type="ECO:0000256" key="5">
    <source>
        <dbReference type="ARBA" id="ARBA00022692"/>
    </source>
</evidence>
<evidence type="ECO:0000256" key="15">
    <source>
        <dbReference type="RuleBase" id="RU004024"/>
    </source>
</evidence>
<comment type="cofactor">
    <cofactor evidence="15">
        <name>Cu cation</name>
        <dbReference type="ChEBI" id="CHEBI:23378"/>
    </cofactor>
    <text evidence="15">Binds a copper A center.</text>
</comment>
<keyword evidence="7" id="KW-1278">Translocase</keyword>
<dbReference type="Gene3D" id="2.60.40.420">
    <property type="entry name" value="Cupredoxins - blue copper proteins"/>
    <property type="match status" value="1"/>
</dbReference>
<keyword evidence="10 15" id="KW-0186">Copper</keyword>
<keyword evidence="9 16" id="KW-1133">Transmembrane helix</keyword>
<sequence>MKKMAVRAAALIGGVLAVTPALALDGQYNFQNPVTHIAEDLFNLHMWMFWICVVIFVAVFSVMFYSVFAHRKSKGAVASTFHESTTVEILWTIIPVLILVGMAWPATKTVLAMKDTSNPDMTIKATGYQWKWGYDYMQGEGQGISFFSTLSTPRAQVDQGEYKGENYLLEVDNEVVVPVGKKVRILLTAQDVIHAWWVPAFGVKQDAIPGFIRDAWFKAEKEGVFRGNCAELCGKDHGFMPIVVRVVSPQAYTEWVAARAAEAAAKNAPPAAASAAVAAPAAASEPKPATAS</sequence>
<name>A0ABU6K2R0_9RHOO</name>
<evidence type="ECO:0000256" key="9">
    <source>
        <dbReference type="ARBA" id="ARBA00022989"/>
    </source>
</evidence>
<dbReference type="InterPro" id="IPR045187">
    <property type="entry name" value="CcO_II"/>
</dbReference>
<feature type="domain" description="Cytochrome oxidase subunit II copper A binding" evidence="18">
    <location>
        <begin position="118"/>
        <end position="258"/>
    </location>
</feature>
<keyword evidence="11 16" id="KW-0472">Membrane</keyword>
<dbReference type="SUPFAM" id="SSF81464">
    <property type="entry name" value="Cytochrome c oxidase subunit II-like, transmembrane region"/>
    <property type="match status" value="1"/>
</dbReference>
<gene>
    <name evidence="20" type="primary">coxB</name>
    <name evidence="20" type="ORF">VVD49_08800</name>
</gene>
<evidence type="ECO:0000256" key="17">
    <source>
        <dbReference type="SAM" id="SignalP"/>
    </source>
</evidence>
<keyword evidence="5 14" id="KW-0812">Transmembrane</keyword>